<proteinExistence type="predicted"/>
<dbReference type="InterPro" id="IPR029024">
    <property type="entry name" value="TerB-like"/>
</dbReference>
<reference evidence="4 5" key="1">
    <citation type="submission" date="2018-05" db="EMBL/GenBank/DDBJ databases">
        <title>Leucothrix arctica sp. nov., isolated from Arctic seawater.</title>
        <authorList>
            <person name="Choi A."/>
            <person name="Baek K."/>
        </authorList>
    </citation>
    <scope>NUCLEOTIDE SEQUENCE [LARGE SCALE GENOMIC DNA]</scope>
    <source>
        <strain evidence="4 5">IMCC9719</strain>
    </source>
</reference>
<comment type="caution">
    <text evidence="4">The sequence shown here is derived from an EMBL/GenBank/DDBJ whole genome shotgun (WGS) entry which is preliminary data.</text>
</comment>
<keyword evidence="5" id="KW-1185">Reference proteome</keyword>
<keyword evidence="2" id="KW-1133">Transmembrane helix</keyword>
<dbReference type="SUPFAM" id="SSF46565">
    <property type="entry name" value="Chaperone J-domain"/>
    <property type="match status" value="1"/>
</dbReference>
<dbReference type="PROSITE" id="PS50076">
    <property type="entry name" value="DNAJ_2"/>
    <property type="match status" value="1"/>
</dbReference>
<evidence type="ECO:0000256" key="2">
    <source>
        <dbReference type="SAM" id="Phobius"/>
    </source>
</evidence>
<dbReference type="Proteomes" id="UP000245506">
    <property type="component" value="Unassembled WGS sequence"/>
</dbReference>
<dbReference type="PANTHER" id="PTHR24074">
    <property type="entry name" value="CO-CHAPERONE PROTEIN DJLA"/>
    <property type="match status" value="1"/>
</dbReference>
<dbReference type="Pfam" id="PF05099">
    <property type="entry name" value="TerB"/>
    <property type="match status" value="1"/>
</dbReference>
<dbReference type="InterPro" id="IPR050817">
    <property type="entry name" value="DjlA_DnaK_co-chaperone"/>
</dbReference>
<dbReference type="NCBIfam" id="NF006948">
    <property type="entry name" value="PRK09430.1"/>
    <property type="match status" value="1"/>
</dbReference>
<dbReference type="RefSeq" id="WP_109823480.1">
    <property type="nucleotide sequence ID" value="NZ_QGKL01000031.1"/>
</dbReference>
<feature type="domain" description="J" evidence="3">
    <location>
        <begin position="207"/>
        <end position="273"/>
    </location>
</feature>
<dbReference type="SUPFAM" id="SSF158682">
    <property type="entry name" value="TerB-like"/>
    <property type="match status" value="1"/>
</dbReference>
<name>A0A317CCQ6_9GAMM</name>
<sequence>MRYAKYIGAVLGYIVWGFWGAIFGFIAGAWIANRFRRSSAGLFGINPQKRALRQSTFTRTLFLLMGNLAKSDGRVSEVEIAQAEKFMTQLAMTPEGRKEAIGAFKLGTQPDFSVDDTINEFKAVCGEAKNLRQLIIMYLLGTAMADGKMVEAEQSLLQEIAIKLGFSQQSFQQLLMMIQAQSNFSGGSYHGAGGQSRSANPTQSIDAAYQALGVEKTISDAELKRAYRKLIKEFHPDRLMGQGLPDDMIKVATERSKEIQTAYDMIKEKRGMR</sequence>
<protein>
    <submittedName>
        <fullName evidence="4">Co-chaperone DjlA</fullName>
    </submittedName>
</protein>
<dbReference type="InterPro" id="IPR007791">
    <property type="entry name" value="DjlA_N"/>
</dbReference>
<dbReference type="CDD" id="cd06257">
    <property type="entry name" value="DnaJ"/>
    <property type="match status" value="1"/>
</dbReference>
<keyword evidence="2" id="KW-0472">Membrane</keyword>
<feature type="transmembrane region" description="Helical" evidence="2">
    <location>
        <begin position="6"/>
        <end position="32"/>
    </location>
</feature>
<keyword evidence="1" id="KW-0143">Chaperone</keyword>
<dbReference type="EMBL" id="QGKL01000031">
    <property type="protein sequence ID" value="PWQ95901.1"/>
    <property type="molecule type" value="Genomic_DNA"/>
</dbReference>
<dbReference type="CDD" id="cd07316">
    <property type="entry name" value="terB_like_DjlA"/>
    <property type="match status" value="1"/>
</dbReference>
<evidence type="ECO:0000256" key="1">
    <source>
        <dbReference type="ARBA" id="ARBA00023186"/>
    </source>
</evidence>
<dbReference type="SMART" id="SM00271">
    <property type="entry name" value="DnaJ"/>
    <property type="match status" value="1"/>
</dbReference>
<accession>A0A317CCQ6</accession>
<dbReference type="PRINTS" id="PR00625">
    <property type="entry name" value="JDOMAIN"/>
</dbReference>
<dbReference type="Gene3D" id="1.10.287.110">
    <property type="entry name" value="DnaJ domain"/>
    <property type="match status" value="1"/>
</dbReference>
<dbReference type="AlphaFoldDB" id="A0A317CCQ6"/>
<evidence type="ECO:0000259" key="3">
    <source>
        <dbReference type="PROSITE" id="PS50076"/>
    </source>
</evidence>
<gene>
    <name evidence="4" type="ORF">DKT75_11000</name>
</gene>
<evidence type="ECO:0000313" key="5">
    <source>
        <dbReference type="Proteomes" id="UP000245506"/>
    </source>
</evidence>
<dbReference type="OrthoDB" id="9782583at2"/>
<evidence type="ECO:0000313" key="4">
    <source>
        <dbReference type="EMBL" id="PWQ95901.1"/>
    </source>
</evidence>
<dbReference type="Pfam" id="PF00226">
    <property type="entry name" value="DnaJ"/>
    <property type="match status" value="1"/>
</dbReference>
<dbReference type="Gene3D" id="1.10.3680.10">
    <property type="entry name" value="TerB-like"/>
    <property type="match status" value="1"/>
</dbReference>
<dbReference type="InterPro" id="IPR036869">
    <property type="entry name" value="J_dom_sf"/>
</dbReference>
<organism evidence="4 5">
    <name type="scientific">Leucothrix arctica</name>
    <dbReference type="NCBI Taxonomy" id="1481894"/>
    <lineage>
        <taxon>Bacteria</taxon>
        <taxon>Pseudomonadati</taxon>
        <taxon>Pseudomonadota</taxon>
        <taxon>Gammaproteobacteria</taxon>
        <taxon>Thiotrichales</taxon>
        <taxon>Thiotrichaceae</taxon>
        <taxon>Leucothrix</taxon>
    </lineage>
</organism>
<dbReference type="InterPro" id="IPR001623">
    <property type="entry name" value="DnaJ_domain"/>
</dbReference>
<keyword evidence="2" id="KW-0812">Transmembrane</keyword>